<accession>A0AA45C4U0</accession>
<dbReference type="InterPro" id="IPR036163">
    <property type="entry name" value="HMA_dom_sf"/>
</dbReference>
<dbReference type="PROSITE" id="PS01047">
    <property type="entry name" value="HMA_1"/>
    <property type="match status" value="1"/>
</dbReference>
<dbReference type="InterPro" id="IPR006121">
    <property type="entry name" value="HMA_dom"/>
</dbReference>
<gene>
    <name evidence="3" type="ORF">C7380_12720</name>
</gene>
<feature type="domain" description="HMA" evidence="2">
    <location>
        <begin position="1"/>
        <end position="64"/>
    </location>
</feature>
<protein>
    <submittedName>
        <fullName evidence="3">Copper chaperone</fullName>
    </submittedName>
</protein>
<dbReference type="RefSeq" id="WP_109606474.1">
    <property type="nucleotide sequence ID" value="NZ_JAMHJO010000006.1"/>
</dbReference>
<reference evidence="3 4" key="1">
    <citation type="submission" date="2018-05" db="EMBL/GenBank/DDBJ databases">
        <title>Genomic Encyclopedia of Type Strains, Phase IV (KMG-IV): sequencing the most valuable type-strain genomes for metagenomic binning, comparative biology and taxonomic classification.</title>
        <authorList>
            <person name="Goeker M."/>
        </authorList>
    </citation>
    <scope>NUCLEOTIDE SEQUENCE [LARGE SCALE GENOMIC DNA]</scope>
    <source>
        <strain evidence="3 4">DSM 24906</strain>
    </source>
</reference>
<organism evidence="3 4">
    <name type="scientific">Oceanotoga teriensis</name>
    <dbReference type="NCBI Taxonomy" id="515440"/>
    <lineage>
        <taxon>Bacteria</taxon>
        <taxon>Thermotogati</taxon>
        <taxon>Thermotogota</taxon>
        <taxon>Thermotogae</taxon>
        <taxon>Petrotogales</taxon>
        <taxon>Petrotogaceae</taxon>
        <taxon>Oceanotoga</taxon>
    </lineage>
</organism>
<evidence type="ECO:0000313" key="4">
    <source>
        <dbReference type="Proteomes" id="UP000245921"/>
    </source>
</evidence>
<dbReference type="GO" id="GO:0046872">
    <property type="term" value="F:metal ion binding"/>
    <property type="evidence" value="ECO:0007669"/>
    <property type="project" value="UniProtKB-KW"/>
</dbReference>
<proteinExistence type="predicted"/>
<evidence type="ECO:0000259" key="2">
    <source>
        <dbReference type="PROSITE" id="PS50846"/>
    </source>
</evidence>
<evidence type="ECO:0000256" key="1">
    <source>
        <dbReference type="ARBA" id="ARBA00022723"/>
    </source>
</evidence>
<dbReference type="InterPro" id="IPR017969">
    <property type="entry name" value="Heavy-metal-associated_CS"/>
</dbReference>
<dbReference type="Gene3D" id="3.30.70.100">
    <property type="match status" value="1"/>
</dbReference>
<keyword evidence="4" id="KW-1185">Reference proteome</keyword>
<dbReference type="AlphaFoldDB" id="A0AA45C4U0"/>
<sequence length="67" mass="7769">MKYSYDVPDMSCNHCKMNIENALKEEKKISKFEVDLPSKKVHVETEEPSELVEKILEEAGYPARIII</sequence>
<name>A0AA45C4U0_9BACT</name>
<dbReference type="PROSITE" id="PS50846">
    <property type="entry name" value="HMA_2"/>
    <property type="match status" value="1"/>
</dbReference>
<dbReference type="CDD" id="cd00371">
    <property type="entry name" value="HMA"/>
    <property type="match status" value="1"/>
</dbReference>
<dbReference type="EMBL" id="QGGI01000027">
    <property type="protein sequence ID" value="PWJ87015.1"/>
    <property type="molecule type" value="Genomic_DNA"/>
</dbReference>
<dbReference type="Pfam" id="PF00403">
    <property type="entry name" value="HMA"/>
    <property type="match status" value="1"/>
</dbReference>
<dbReference type="Proteomes" id="UP000245921">
    <property type="component" value="Unassembled WGS sequence"/>
</dbReference>
<comment type="caution">
    <text evidence="3">The sequence shown here is derived from an EMBL/GenBank/DDBJ whole genome shotgun (WGS) entry which is preliminary data.</text>
</comment>
<keyword evidence="1" id="KW-0479">Metal-binding</keyword>
<dbReference type="SUPFAM" id="SSF55008">
    <property type="entry name" value="HMA, heavy metal-associated domain"/>
    <property type="match status" value="1"/>
</dbReference>
<evidence type="ECO:0000313" key="3">
    <source>
        <dbReference type="EMBL" id="PWJ87015.1"/>
    </source>
</evidence>